<gene>
    <name evidence="2" type="ORF">ACFQBQ_07630</name>
</gene>
<keyword evidence="3" id="KW-1185">Reference proteome</keyword>
<evidence type="ECO:0000256" key="1">
    <source>
        <dbReference type="SAM" id="MobiDB-lite"/>
    </source>
</evidence>
<sequence length="468" mass="51507">MADAPVLPGKEQIVTQDVLLQAQYAQWRNVAAFSGVKDPTSIWAMMVRGESSSIPFYRELEDKDDDVSAALDELKLSVLERDWTILPGDKTQAALDAAAFAKQQLELIDVDSSFDAMLDACAYGFTVQEMMFDTSEGQASIVSVDDCPQELFLFGDRFRPQTGPLQLLSSVGASSGQLVPEEKFLVFSYRGRSRSRVGRPLLQRAFWPSWIKRQILAFWLRAGEKANGMAITRYEESADDSRINLALEIAEALAQGVAFAAPEGMVIDTDLLKAAQAGKTDVYKELFLQMQYSIARAIKGETLTSMGSEGGHGSHTQGKTHQQTFDKRSISLAKKHARVVNMQYLRRLHLWNYGPNVAAPVFAWDTAEEEDLVQKGTLYSIAQRIGVPIGAAWAADQLQIPPVGEGDVPLVPNANAPTEAAPASVFSEADKTKVQIDLKDLDKLAAQLREESLSLFATRTKEIAERLS</sequence>
<proteinExistence type="predicted"/>
<name>A0ABW1ZA94_9BACT</name>
<reference evidence="3" key="1">
    <citation type="journal article" date="2019" name="Int. J. Syst. Evol. Microbiol.">
        <title>The Global Catalogue of Microorganisms (GCM) 10K type strain sequencing project: providing services to taxonomists for standard genome sequencing and annotation.</title>
        <authorList>
            <consortium name="The Broad Institute Genomics Platform"/>
            <consortium name="The Broad Institute Genome Sequencing Center for Infectious Disease"/>
            <person name="Wu L."/>
            <person name="Ma J."/>
        </authorList>
    </citation>
    <scope>NUCLEOTIDE SEQUENCE [LARGE SCALE GENOMIC DNA]</scope>
    <source>
        <strain evidence="3">CGMCC 1.16026</strain>
    </source>
</reference>
<dbReference type="Proteomes" id="UP001596391">
    <property type="component" value="Unassembled WGS sequence"/>
</dbReference>
<dbReference type="EMBL" id="JBHSWI010000001">
    <property type="protein sequence ID" value="MFC6645457.1"/>
    <property type="molecule type" value="Genomic_DNA"/>
</dbReference>
<feature type="region of interest" description="Disordered" evidence="1">
    <location>
        <begin position="305"/>
        <end position="324"/>
    </location>
</feature>
<protein>
    <submittedName>
        <fullName evidence="2">DUF935 domain-containing protein</fullName>
    </submittedName>
</protein>
<feature type="compositionally biased region" description="Polar residues" evidence="1">
    <location>
        <begin position="314"/>
        <end position="323"/>
    </location>
</feature>
<organism evidence="2 3">
    <name type="scientific">Granulicella cerasi</name>
    <dbReference type="NCBI Taxonomy" id="741063"/>
    <lineage>
        <taxon>Bacteria</taxon>
        <taxon>Pseudomonadati</taxon>
        <taxon>Acidobacteriota</taxon>
        <taxon>Terriglobia</taxon>
        <taxon>Terriglobales</taxon>
        <taxon>Acidobacteriaceae</taxon>
        <taxon>Granulicella</taxon>
    </lineage>
</organism>
<dbReference type="InterPro" id="IPR009279">
    <property type="entry name" value="Portal_Mu"/>
</dbReference>
<evidence type="ECO:0000313" key="3">
    <source>
        <dbReference type="Proteomes" id="UP001596391"/>
    </source>
</evidence>
<evidence type="ECO:0000313" key="2">
    <source>
        <dbReference type="EMBL" id="MFC6645457.1"/>
    </source>
</evidence>
<dbReference type="Pfam" id="PF06074">
    <property type="entry name" value="Portal_Mu"/>
    <property type="match status" value="1"/>
</dbReference>
<comment type="caution">
    <text evidence="2">The sequence shown here is derived from an EMBL/GenBank/DDBJ whole genome shotgun (WGS) entry which is preliminary data.</text>
</comment>
<dbReference type="RefSeq" id="WP_263371826.1">
    <property type="nucleotide sequence ID" value="NZ_JAGSYD010000003.1"/>
</dbReference>
<accession>A0ABW1ZA94</accession>